<gene>
    <name evidence="1" type="ORF">HNR70_001799</name>
</gene>
<dbReference type="AlphaFoldDB" id="A0A841AAX6"/>
<dbReference type="EMBL" id="JACHLZ010000001">
    <property type="protein sequence ID" value="MBB5831986.1"/>
    <property type="molecule type" value="Genomic_DNA"/>
</dbReference>
<evidence type="ECO:0000313" key="2">
    <source>
        <dbReference type="Proteomes" id="UP000588158"/>
    </source>
</evidence>
<proteinExistence type="predicted"/>
<evidence type="ECO:0000313" key="1">
    <source>
        <dbReference type="EMBL" id="MBB5831986.1"/>
    </source>
</evidence>
<protein>
    <submittedName>
        <fullName evidence="1">Uncharacterized protein</fullName>
    </submittedName>
</protein>
<comment type="caution">
    <text evidence="1">The sequence shown here is derived from an EMBL/GenBank/DDBJ whole genome shotgun (WGS) entry which is preliminary data.</text>
</comment>
<sequence length="277" mass="30207">MTTGDLLALPTGSAEDDFYDLVEEAGEQSIARLLAECRVVDPDAPGQVVSGLEELAAALADALLDEELGAPRGISPHSPLRDHPDFPRVLGLRVLGAQHLHDALARSTGAALLAGLLARHRLLEGERTEALELAVLAASLGSSSSSSHTGLAFGVLAAALEQCGGRRQAAGLRLLLETAGVEVEAWRDAGEWATCAPWTDGTRFSEMIAFSPRAEWRAPYPDDDPRTDWAGWQERTARMERFGLWHFFRRNRGAYLPGEQMLLNLEDLAIQEEWEYL</sequence>
<accession>A0A841AAX6</accession>
<keyword evidence="2" id="KW-1185">Reference proteome</keyword>
<dbReference type="RefSeq" id="WP_184325371.1">
    <property type="nucleotide sequence ID" value="NZ_JACHLZ010000001.1"/>
</dbReference>
<reference evidence="1 2" key="1">
    <citation type="submission" date="2020-08" db="EMBL/GenBank/DDBJ databases">
        <title>Sequencing the genomes of 1000 actinobacteria strains.</title>
        <authorList>
            <person name="Klenk H.-P."/>
        </authorList>
    </citation>
    <scope>NUCLEOTIDE SEQUENCE [LARGE SCALE GENOMIC DNA]</scope>
    <source>
        <strain evidence="1 2">DSM 28796</strain>
    </source>
</reference>
<organism evidence="1 2">
    <name type="scientific">Brachybacterium aquaticum</name>
    <dbReference type="NCBI Taxonomy" id="1432564"/>
    <lineage>
        <taxon>Bacteria</taxon>
        <taxon>Bacillati</taxon>
        <taxon>Actinomycetota</taxon>
        <taxon>Actinomycetes</taxon>
        <taxon>Micrococcales</taxon>
        <taxon>Dermabacteraceae</taxon>
        <taxon>Brachybacterium</taxon>
    </lineage>
</organism>
<name>A0A841AAX6_9MICO</name>
<dbReference type="Proteomes" id="UP000588158">
    <property type="component" value="Unassembled WGS sequence"/>
</dbReference>